<keyword evidence="1" id="KW-0812">Transmembrane</keyword>
<feature type="transmembrane region" description="Helical" evidence="1">
    <location>
        <begin position="27"/>
        <end position="50"/>
    </location>
</feature>
<organism evidence="2 3">
    <name type="scientific">Aspergillus avenaceus</name>
    <dbReference type="NCBI Taxonomy" id="36643"/>
    <lineage>
        <taxon>Eukaryota</taxon>
        <taxon>Fungi</taxon>
        <taxon>Dikarya</taxon>
        <taxon>Ascomycota</taxon>
        <taxon>Pezizomycotina</taxon>
        <taxon>Eurotiomycetes</taxon>
        <taxon>Eurotiomycetidae</taxon>
        <taxon>Eurotiales</taxon>
        <taxon>Aspergillaceae</taxon>
        <taxon>Aspergillus</taxon>
        <taxon>Aspergillus subgen. Circumdati</taxon>
    </lineage>
</organism>
<protein>
    <submittedName>
        <fullName evidence="2">Uncharacterized protein</fullName>
    </submittedName>
</protein>
<dbReference type="OrthoDB" id="544685at2759"/>
<evidence type="ECO:0000313" key="2">
    <source>
        <dbReference type="EMBL" id="KAE8149190.1"/>
    </source>
</evidence>
<sequence length="69" mass="8155">MIVADVCSSSSLEPKAYAQWAFFDRPSLVRCSFFFSFLFFLFFLFFIFFLTKTNGTAHWIYHKNVIMCA</sequence>
<dbReference type="AlphaFoldDB" id="A0A5N6TSB9"/>
<keyword evidence="1" id="KW-0472">Membrane</keyword>
<keyword evidence="1" id="KW-1133">Transmembrane helix</keyword>
<accession>A0A5N6TSB9</accession>
<gene>
    <name evidence="2" type="ORF">BDV25DRAFT_4966</name>
</gene>
<evidence type="ECO:0000256" key="1">
    <source>
        <dbReference type="SAM" id="Phobius"/>
    </source>
</evidence>
<keyword evidence="3" id="KW-1185">Reference proteome</keyword>
<proteinExistence type="predicted"/>
<reference evidence="2 3" key="1">
    <citation type="submission" date="2019-04" db="EMBL/GenBank/DDBJ databases">
        <title>Friends and foes A comparative genomics study of 23 Aspergillus species from section Flavi.</title>
        <authorList>
            <consortium name="DOE Joint Genome Institute"/>
            <person name="Kjaerbolling I."/>
            <person name="Vesth T."/>
            <person name="Frisvad J.C."/>
            <person name="Nybo J.L."/>
            <person name="Theobald S."/>
            <person name="Kildgaard S."/>
            <person name="Isbrandt T."/>
            <person name="Kuo A."/>
            <person name="Sato A."/>
            <person name="Lyhne E.K."/>
            <person name="Kogle M.E."/>
            <person name="Wiebenga A."/>
            <person name="Kun R.S."/>
            <person name="Lubbers R.J."/>
            <person name="Makela M.R."/>
            <person name="Barry K."/>
            <person name="Chovatia M."/>
            <person name="Clum A."/>
            <person name="Daum C."/>
            <person name="Haridas S."/>
            <person name="He G."/>
            <person name="LaButti K."/>
            <person name="Lipzen A."/>
            <person name="Mondo S."/>
            <person name="Riley R."/>
            <person name="Salamov A."/>
            <person name="Simmons B.A."/>
            <person name="Magnuson J.K."/>
            <person name="Henrissat B."/>
            <person name="Mortensen U.H."/>
            <person name="Larsen T.O."/>
            <person name="Devries R.P."/>
            <person name="Grigoriev I.V."/>
            <person name="Machida M."/>
            <person name="Baker S.E."/>
            <person name="Andersen M.R."/>
        </authorList>
    </citation>
    <scope>NUCLEOTIDE SEQUENCE [LARGE SCALE GENOMIC DNA]</scope>
    <source>
        <strain evidence="2 3">IBT 18842</strain>
    </source>
</reference>
<dbReference type="EMBL" id="ML742131">
    <property type="protein sequence ID" value="KAE8149190.1"/>
    <property type="molecule type" value="Genomic_DNA"/>
</dbReference>
<name>A0A5N6TSB9_ASPAV</name>
<evidence type="ECO:0000313" key="3">
    <source>
        <dbReference type="Proteomes" id="UP000325780"/>
    </source>
</evidence>
<dbReference type="Proteomes" id="UP000325780">
    <property type="component" value="Unassembled WGS sequence"/>
</dbReference>